<dbReference type="SMART" id="SM00388">
    <property type="entry name" value="HisKA"/>
    <property type="match status" value="1"/>
</dbReference>
<feature type="domain" description="Histidine kinase" evidence="5">
    <location>
        <begin position="256"/>
        <end position="470"/>
    </location>
</feature>
<dbReference type="Proteomes" id="UP000253961">
    <property type="component" value="Unassembled WGS sequence"/>
</dbReference>
<accession>A0A369PTE2</accession>
<keyword evidence="4" id="KW-0472">Membrane</keyword>
<dbReference type="Gene3D" id="1.10.287.130">
    <property type="match status" value="1"/>
</dbReference>
<dbReference type="SMART" id="SM00387">
    <property type="entry name" value="HATPase_c"/>
    <property type="match status" value="1"/>
</dbReference>
<evidence type="ECO:0000256" key="3">
    <source>
        <dbReference type="ARBA" id="ARBA00022553"/>
    </source>
</evidence>
<dbReference type="EC" id="2.7.13.3" evidence="2"/>
<evidence type="ECO:0000313" key="7">
    <source>
        <dbReference type="Proteomes" id="UP000253961"/>
    </source>
</evidence>
<keyword evidence="4" id="KW-0812">Transmembrane</keyword>
<dbReference type="CDD" id="cd00075">
    <property type="entry name" value="HATPase"/>
    <property type="match status" value="1"/>
</dbReference>
<dbReference type="SUPFAM" id="SSF55874">
    <property type="entry name" value="ATPase domain of HSP90 chaperone/DNA topoisomerase II/histidine kinase"/>
    <property type="match status" value="1"/>
</dbReference>
<protein>
    <recommendedName>
        <fullName evidence="2">histidine kinase</fullName>
        <ecNumber evidence="2">2.7.13.3</ecNumber>
    </recommendedName>
</protein>
<dbReference type="AlphaFoldDB" id="A0A369PTE2"/>
<dbReference type="InterPro" id="IPR036097">
    <property type="entry name" value="HisK_dim/P_sf"/>
</dbReference>
<dbReference type="Gene3D" id="3.30.565.10">
    <property type="entry name" value="Histidine kinase-like ATPase, C-terminal domain"/>
    <property type="match status" value="1"/>
</dbReference>
<keyword evidence="4" id="KW-1133">Transmembrane helix</keyword>
<proteinExistence type="predicted"/>
<dbReference type="Pfam" id="PF00512">
    <property type="entry name" value="HisKA"/>
    <property type="match status" value="1"/>
</dbReference>
<comment type="catalytic activity">
    <reaction evidence="1">
        <text>ATP + protein L-histidine = ADP + protein N-phospho-L-histidine.</text>
        <dbReference type="EC" id="2.7.13.3"/>
    </reaction>
</comment>
<sequence length="480" mass="55364">MKDRIYKSVVLVSFLILLFVQLRLTYNTYELRDRDYSIIKKKLINDEYGRSISEDKLYKGGGKIIDTILSRNMSNLKAAYFSNKEEFDKLSKRVSDTLLISLKKNSPMDSIFQSIVNRNGLDKNLQYLLTFESIEINFDNEIGNIFIFDSRTDTDAQLKTVNPYGVIIDGTLTNPNTRNRVTNLSVSGTLVYNYRITFNLFVDAPGRSLKVAMEMLPTFSLVALCIIIIVGINYYTYINWMRQKKEAEVKSDFLNSIKHEFNTPITTILVASKSLDEDEVLNDRNRVKALVHIVERQALRLHSHINQMLEISEINNNINLEETDLNYTVLTIVNDFKIKVHEPNELTFDPHTNEILMMIDLFVFTTMLQNMLDNSFKHNQSAVKKTSIFITELPDDYILHITDNGKGIEEANKANIFDKFFRAESEKTTSGLGLGLYYVKQCLDIHGWRIDVKTQLGVGTDFMVYIPKKPDRNNKTINQN</sequence>
<dbReference type="Pfam" id="PF02518">
    <property type="entry name" value="HATPase_c"/>
    <property type="match status" value="1"/>
</dbReference>
<dbReference type="CDD" id="cd00082">
    <property type="entry name" value="HisKA"/>
    <property type="match status" value="1"/>
</dbReference>
<dbReference type="PROSITE" id="PS50109">
    <property type="entry name" value="HIS_KIN"/>
    <property type="match status" value="1"/>
</dbReference>
<dbReference type="RefSeq" id="WP_115403395.1">
    <property type="nucleotide sequence ID" value="NZ_QPKV01000005.1"/>
</dbReference>
<keyword evidence="3" id="KW-0597">Phosphoprotein</keyword>
<evidence type="ECO:0000313" key="6">
    <source>
        <dbReference type="EMBL" id="RDC55931.1"/>
    </source>
</evidence>
<dbReference type="InterPro" id="IPR004358">
    <property type="entry name" value="Sig_transdc_His_kin-like_C"/>
</dbReference>
<comment type="caution">
    <text evidence="6">The sequence shown here is derived from an EMBL/GenBank/DDBJ whole genome shotgun (WGS) entry which is preliminary data.</text>
</comment>
<evidence type="ECO:0000256" key="4">
    <source>
        <dbReference type="SAM" id="Phobius"/>
    </source>
</evidence>
<dbReference type="PANTHER" id="PTHR43547">
    <property type="entry name" value="TWO-COMPONENT HISTIDINE KINASE"/>
    <property type="match status" value="1"/>
</dbReference>
<dbReference type="PANTHER" id="PTHR43547:SF2">
    <property type="entry name" value="HYBRID SIGNAL TRANSDUCTION HISTIDINE KINASE C"/>
    <property type="match status" value="1"/>
</dbReference>
<reference evidence="6 7" key="1">
    <citation type="submission" date="2018-07" db="EMBL/GenBank/DDBJ databases">
        <title>Pedobacter sp. nov., isolated from soil.</title>
        <authorList>
            <person name="Zhou L.Y."/>
            <person name="Du Z.J."/>
        </authorList>
    </citation>
    <scope>NUCLEOTIDE SEQUENCE [LARGE SCALE GENOMIC DNA]</scope>
    <source>
        <strain evidence="6 7">JDX94</strain>
    </source>
</reference>
<gene>
    <name evidence="6" type="ORF">DU508_13795</name>
</gene>
<dbReference type="InterPro" id="IPR036890">
    <property type="entry name" value="HATPase_C_sf"/>
</dbReference>
<dbReference type="GO" id="GO:0000155">
    <property type="term" value="F:phosphorelay sensor kinase activity"/>
    <property type="evidence" value="ECO:0007669"/>
    <property type="project" value="InterPro"/>
</dbReference>
<feature type="transmembrane region" description="Helical" evidence="4">
    <location>
        <begin position="215"/>
        <end position="235"/>
    </location>
</feature>
<evidence type="ECO:0000256" key="1">
    <source>
        <dbReference type="ARBA" id="ARBA00000085"/>
    </source>
</evidence>
<keyword evidence="6" id="KW-0808">Transferase</keyword>
<dbReference type="OrthoDB" id="921707at2"/>
<dbReference type="PRINTS" id="PR00344">
    <property type="entry name" value="BCTRLSENSOR"/>
</dbReference>
<keyword evidence="7" id="KW-1185">Reference proteome</keyword>
<keyword evidence="6" id="KW-0418">Kinase</keyword>
<evidence type="ECO:0000256" key="2">
    <source>
        <dbReference type="ARBA" id="ARBA00012438"/>
    </source>
</evidence>
<dbReference type="InterPro" id="IPR003661">
    <property type="entry name" value="HisK_dim/P_dom"/>
</dbReference>
<dbReference type="SUPFAM" id="SSF47384">
    <property type="entry name" value="Homodimeric domain of signal transducing histidine kinase"/>
    <property type="match status" value="1"/>
</dbReference>
<dbReference type="InterPro" id="IPR003594">
    <property type="entry name" value="HATPase_dom"/>
</dbReference>
<evidence type="ECO:0000259" key="5">
    <source>
        <dbReference type="PROSITE" id="PS50109"/>
    </source>
</evidence>
<dbReference type="InterPro" id="IPR005467">
    <property type="entry name" value="His_kinase_dom"/>
</dbReference>
<dbReference type="EMBL" id="QPKV01000005">
    <property type="protein sequence ID" value="RDC55931.1"/>
    <property type="molecule type" value="Genomic_DNA"/>
</dbReference>
<name>A0A369PTE2_9SPHI</name>
<organism evidence="6 7">
    <name type="scientific">Pedobacter chinensis</name>
    <dbReference type="NCBI Taxonomy" id="2282421"/>
    <lineage>
        <taxon>Bacteria</taxon>
        <taxon>Pseudomonadati</taxon>
        <taxon>Bacteroidota</taxon>
        <taxon>Sphingobacteriia</taxon>
        <taxon>Sphingobacteriales</taxon>
        <taxon>Sphingobacteriaceae</taxon>
        <taxon>Pedobacter</taxon>
    </lineage>
</organism>